<feature type="compositionally biased region" description="Basic and acidic residues" evidence="1">
    <location>
        <begin position="36"/>
        <end position="47"/>
    </location>
</feature>
<accession>A0A8S5TFJ7</accession>
<feature type="region of interest" description="Disordered" evidence="1">
    <location>
        <begin position="27"/>
        <end position="59"/>
    </location>
</feature>
<evidence type="ECO:0000313" key="2">
    <source>
        <dbReference type="EMBL" id="DAF61795.1"/>
    </source>
</evidence>
<protein>
    <submittedName>
        <fullName evidence="2">Uncharacterized protein</fullName>
    </submittedName>
</protein>
<sequence>MMDLESVLNEIKAMSQKQFDAMMEEVRAMSEPPYDETERRKHNEKRSSPFGKPTCRLQV</sequence>
<evidence type="ECO:0000256" key="1">
    <source>
        <dbReference type="SAM" id="MobiDB-lite"/>
    </source>
</evidence>
<name>A0A8S5TFJ7_9CAUD</name>
<reference evidence="2" key="1">
    <citation type="journal article" date="2021" name="Proc. Natl. Acad. Sci. U.S.A.">
        <title>A Catalog of Tens of Thousands of Viruses from Human Metagenomes Reveals Hidden Associations with Chronic Diseases.</title>
        <authorList>
            <person name="Tisza M.J."/>
            <person name="Buck C.B."/>
        </authorList>
    </citation>
    <scope>NUCLEOTIDE SEQUENCE</scope>
    <source>
        <strain evidence="2">CtbgC51</strain>
    </source>
</reference>
<organism evidence="2">
    <name type="scientific">Siphoviridae sp. ctbgC51</name>
    <dbReference type="NCBI Taxonomy" id="2827901"/>
    <lineage>
        <taxon>Viruses</taxon>
        <taxon>Duplodnaviria</taxon>
        <taxon>Heunggongvirae</taxon>
        <taxon>Uroviricota</taxon>
        <taxon>Caudoviricetes</taxon>
    </lineage>
</organism>
<dbReference type="EMBL" id="BK032817">
    <property type="protein sequence ID" value="DAF61795.1"/>
    <property type="molecule type" value="Genomic_DNA"/>
</dbReference>
<proteinExistence type="predicted"/>